<sequence length="458" mass="50742">MDPSHRVSDVATKAKAFASLGLGSPRNTKIEDAPAHLTLRGKKLRPLSRGDPVVDDGLENNELANKIQQLSFAQDYHEVLADQYHKLHALQPEVADNDQGQTLQSLSCMKGSNGLSSAKWQAPSASERKPRHKRMKSWVHLHYLNDSQQRRDPRDEVHQRSISDSAVPRKKKILESEIDRLLGKEIRLRHLLAQTRGFKFNKRRPKAASPERPVKPSPHPALLPSPRLEQPMPLLRLPGGFALVRQSPSETSQPRTASSHDASPLADITRGASNISSVMSISDTSRPRSSLYSQHWQVPVAPTIAVNNSQRNSMGSVQSFHSRSSSSSPPTSPLAHEIALPRTPPPIPSLSARVPRATPSSPTSPNGSEKRNQGDFSETEEDHDTHVHRILDRARGARDAWRSHQRELRQERLKQSIKVLGPTDPTVVAGYVKREGRRTGYDEGDGGRMPGYLMSGPV</sequence>
<feature type="compositionally biased region" description="Low complexity" evidence="1">
    <location>
        <begin position="316"/>
        <end position="329"/>
    </location>
</feature>
<gene>
    <name evidence="2" type="ORF">N0V83_004221</name>
</gene>
<evidence type="ECO:0000313" key="3">
    <source>
        <dbReference type="Proteomes" id="UP001140560"/>
    </source>
</evidence>
<feature type="region of interest" description="Disordered" evidence="1">
    <location>
        <begin position="197"/>
        <end position="230"/>
    </location>
</feature>
<protein>
    <submittedName>
        <fullName evidence="2">Uncharacterized protein</fullName>
    </submittedName>
</protein>
<dbReference type="AlphaFoldDB" id="A0A9W8YBJ0"/>
<feature type="region of interest" description="Disordered" evidence="1">
    <location>
        <begin position="437"/>
        <end position="458"/>
    </location>
</feature>
<evidence type="ECO:0000313" key="2">
    <source>
        <dbReference type="EMBL" id="KAJ4372447.1"/>
    </source>
</evidence>
<dbReference type="EMBL" id="JAPEUY010000006">
    <property type="protein sequence ID" value="KAJ4372447.1"/>
    <property type="molecule type" value="Genomic_DNA"/>
</dbReference>
<reference evidence="2" key="1">
    <citation type="submission" date="2022-10" db="EMBL/GenBank/DDBJ databases">
        <title>Tapping the CABI collections for fungal endophytes: first genome assemblies for Collariella, Neodidymelliopsis, Ascochyta clinopodiicola, Didymella pomorum, Didymosphaeria variabile, Neocosmospora piperis and Neocucurbitaria cava.</title>
        <authorList>
            <person name="Hill R."/>
        </authorList>
    </citation>
    <scope>NUCLEOTIDE SEQUENCE</scope>
    <source>
        <strain evidence="2">IMI 356814</strain>
    </source>
</reference>
<feature type="compositionally biased region" description="Basic residues" evidence="1">
    <location>
        <begin position="129"/>
        <end position="139"/>
    </location>
</feature>
<name>A0A9W8YBJ0_9PLEO</name>
<feature type="compositionally biased region" description="Basic and acidic residues" evidence="1">
    <location>
        <begin position="148"/>
        <end position="161"/>
    </location>
</feature>
<evidence type="ECO:0000256" key="1">
    <source>
        <dbReference type="SAM" id="MobiDB-lite"/>
    </source>
</evidence>
<dbReference type="OrthoDB" id="3771671at2759"/>
<feature type="compositionally biased region" description="Polar residues" evidence="1">
    <location>
        <begin position="246"/>
        <end position="261"/>
    </location>
</feature>
<feature type="region of interest" description="Disordered" evidence="1">
    <location>
        <begin position="113"/>
        <end position="168"/>
    </location>
</feature>
<feature type="compositionally biased region" description="Polar residues" evidence="1">
    <location>
        <begin position="358"/>
        <end position="367"/>
    </location>
</feature>
<proteinExistence type="predicted"/>
<dbReference type="Proteomes" id="UP001140560">
    <property type="component" value="Unassembled WGS sequence"/>
</dbReference>
<feature type="region of interest" description="Disordered" evidence="1">
    <location>
        <begin position="307"/>
        <end position="387"/>
    </location>
</feature>
<organism evidence="2 3">
    <name type="scientific">Neocucurbitaria cava</name>
    <dbReference type="NCBI Taxonomy" id="798079"/>
    <lineage>
        <taxon>Eukaryota</taxon>
        <taxon>Fungi</taxon>
        <taxon>Dikarya</taxon>
        <taxon>Ascomycota</taxon>
        <taxon>Pezizomycotina</taxon>
        <taxon>Dothideomycetes</taxon>
        <taxon>Pleosporomycetidae</taxon>
        <taxon>Pleosporales</taxon>
        <taxon>Pleosporineae</taxon>
        <taxon>Cucurbitariaceae</taxon>
        <taxon>Neocucurbitaria</taxon>
    </lineage>
</organism>
<comment type="caution">
    <text evidence="2">The sequence shown here is derived from an EMBL/GenBank/DDBJ whole genome shotgun (WGS) entry which is preliminary data.</text>
</comment>
<keyword evidence="3" id="KW-1185">Reference proteome</keyword>
<accession>A0A9W8YBJ0</accession>
<feature type="region of interest" description="Disordered" evidence="1">
    <location>
        <begin position="245"/>
        <end position="271"/>
    </location>
</feature>